<evidence type="ECO:0000256" key="5">
    <source>
        <dbReference type="SAM" id="Phobius"/>
    </source>
</evidence>
<gene>
    <name evidence="7" type="ORF">FOT42_000785</name>
</gene>
<evidence type="ECO:0000256" key="2">
    <source>
        <dbReference type="ARBA" id="ARBA00022692"/>
    </source>
</evidence>
<feature type="domain" description="O-antigen ligase-related" evidence="6">
    <location>
        <begin position="215"/>
        <end position="358"/>
    </location>
</feature>
<feature type="transmembrane region" description="Helical" evidence="5">
    <location>
        <begin position="183"/>
        <end position="204"/>
    </location>
</feature>
<evidence type="ECO:0000313" key="7">
    <source>
        <dbReference type="EMBL" id="KAB5491514.1"/>
    </source>
</evidence>
<reference evidence="7" key="1">
    <citation type="submission" date="2019-10" db="EMBL/GenBank/DDBJ databases">
        <title>Muricauda hadale sp. nov., a piezophilic bacterium isolated from hadopelagic water of the Mariana Trench.</title>
        <authorList>
            <person name="Wei Y."/>
        </authorList>
    </citation>
    <scope>NUCLEOTIDE SEQUENCE [LARGE SCALE GENOMIC DNA]</scope>
    <source>
        <strain evidence="7">MT-229</strain>
    </source>
</reference>
<keyword evidence="3 5" id="KW-1133">Transmembrane helix</keyword>
<dbReference type="Proteomes" id="UP000319204">
    <property type="component" value="Unassembled WGS sequence"/>
</dbReference>
<feature type="transmembrane region" description="Helical" evidence="5">
    <location>
        <begin position="58"/>
        <end position="79"/>
    </location>
</feature>
<evidence type="ECO:0000256" key="4">
    <source>
        <dbReference type="ARBA" id="ARBA00023136"/>
    </source>
</evidence>
<dbReference type="AlphaFoldDB" id="A0A5N5ITH2"/>
<dbReference type="InterPro" id="IPR007016">
    <property type="entry name" value="O-antigen_ligase-rel_domated"/>
</dbReference>
<protein>
    <submittedName>
        <fullName evidence="7">O-antigen ligase family protein</fullName>
    </submittedName>
</protein>
<dbReference type="RefSeq" id="WP_151888669.1">
    <property type="nucleotide sequence ID" value="NZ_VNIK02000001.1"/>
</dbReference>
<evidence type="ECO:0000256" key="3">
    <source>
        <dbReference type="ARBA" id="ARBA00022989"/>
    </source>
</evidence>
<feature type="transmembrane region" description="Helical" evidence="5">
    <location>
        <begin position="255"/>
        <end position="275"/>
    </location>
</feature>
<proteinExistence type="predicted"/>
<feature type="transmembrane region" description="Helical" evidence="5">
    <location>
        <begin position="347"/>
        <end position="366"/>
    </location>
</feature>
<dbReference type="EMBL" id="VNIK02000001">
    <property type="protein sequence ID" value="KAB5491514.1"/>
    <property type="molecule type" value="Genomic_DNA"/>
</dbReference>
<feature type="transmembrane region" description="Helical" evidence="5">
    <location>
        <begin position="211"/>
        <end position="226"/>
    </location>
</feature>
<dbReference type="GO" id="GO:0016020">
    <property type="term" value="C:membrane"/>
    <property type="evidence" value="ECO:0007669"/>
    <property type="project" value="UniProtKB-SubCell"/>
</dbReference>
<feature type="transmembrane region" description="Helical" evidence="5">
    <location>
        <begin position="115"/>
        <end position="135"/>
    </location>
</feature>
<comment type="subcellular location">
    <subcellularLocation>
        <location evidence="1">Membrane</location>
        <topology evidence="1">Multi-pass membrane protein</topology>
    </subcellularLocation>
</comment>
<keyword evidence="2 5" id="KW-0812">Transmembrane</keyword>
<organism evidence="7 8">
    <name type="scientific">Flagellimonas hadalis</name>
    <dbReference type="NCBI Taxonomy" id="2597517"/>
    <lineage>
        <taxon>Bacteria</taxon>
        <taxon>Pseudomonadati</taxon>
        <taxon>Bacteroidota</taxon>
        <taxon>Flavobacteriia</taxon>
        <taxon>Flavobacteriales</taxon>
        <taxon>Flavobacteriaceae</taxon>
        <taxon>Flagellimonas</taxon>
    </lineage>
</organism>
<feature type="transmembrane region" description="Helical" evidence="5">
    <location>
        <begin position="91"/>
        <end position="108"/>
    </location>
</feature>
<name>A0A5N5ITH2_9FLAO</name>
<sequence length="430" mass="49393">MKTWIYYLIAFLIAVDNVFVSKRIGFLSVDRLLEIMIFILFFKSFLNELRTNSFFKKFCQFLMVFIILKFLMNLRFLALGEIESLDIVRDLFKGFTFIIFSFLFVIIIKEGTKYLRVISWVHLAILIFSLLHHPLSPIAGQVQDFKEILLTSNDSQMGEADLSNEETYIEHGLANRFRLSGPFAFAITFSYFAISSFILNLYLFMKTRKKFYLVVLGLLIVTAFLSQTRSLILGLFIISAGYFLIIQNKNARYKFNLFVASLFSILILALVSSSITSIDSRVTSADGTGGGSDNRPMLWATGILAVVENPFGVTKTDYDKTRQAMFEVSGDSSILHLTSHNGLINVGFQYTFFGYILFGAFVYFLLKRTLKLPRDYKILFLLSLFGYLVHTSFHNNFILYADYPYLMVLILIGYANEIKERARKEKLSSN</sequence>
<feature type="transmembrane region" description="Helical" evidence="5">
    <location>
        <begin position="232"/>
        <end position="248"/>
    </location>
</feature>
<dbReference type="GO" id="GO:0016874">
    <property type="term" value="F:ligase activity"/>
    <property type="evidence" value="ECO:0007669"/>
    <property type="project" value="UniProtKB-KW"/>
</dbReference>
<keyword evidence="8" id="KW-1185">Reference proteome</keyword>
<comment type="caution">
    <text evidence="7">The sequence shown here is derived from an EMBL/GenBank/DDBJ whole genome shotgun (WGS) entry which is preliminary data.</text>
</comment>
<feature type="transmembrane region" description="Helical" evidence="5">
    <location>
        <begin position="5"/>
        <end position="20"/>
    </location>
</feature>
<evidence type="ECO:0000256" key="1">
    <source>
        <dbReference type="ARBA" id="ARBA00004141"/>
    </source>
</evidence>
<keyword evidence="4 5" id="KW-0472">Membrane</keyword>
<feature type="transmembrane region" description="Helical" evidence="5">
    <location>
        <begin position="378"/>
        <end position="397"/>
    </location>
</feature>
<evidence type="ECO:0000313" key="8">
    <source>
        <dbReference type="Proteomes" id="UP000319204"/>
    </source>
</evidence>
<dbReference type="PANTHER" id="PTHR37422">
    <property type="entry name" value="TEICHURONIC ACID BIOSYNTHESIS PROTEIN TUAE"/>
    <property type="match status" value="1"/>
</dbReference>
<dbReference type="Pfam" id="PF04932">
    <property type="entry name" value="Wzy_C"/>
    <property type="match status" value="1"/>
</dbReference>
<keyword evidence="7" id="KW-0436">Ligase</keyword>
<evidence type="ECO:0000259" key="6">
    <source>
        <dbReference type="Pfam" id="PF04932"/>
    </source>
</evidence>
<feature type="transmembrane region" description="Helical" evidence="5">
    <location>
        <begin position="26"/>
        <end position="46"/>
    </location>
</feature>
<dbReference type="PANTHER" id="PTHR37422:SF13">
    <property type="entry name" value="LIPOPOLYSACCHARIDE BIOSYNTHESIS PROTEIN PA4999-RELATED"/>
    <property type="match status" value="1"/>
</dbReference>
<dbReference type="OrthoDB" id="1403143at2"/>
<dbReference type="InterPro" id="IPR051533">
    <property type="entry name" value="WaaL-like"/>
</dbReference>
<accession>A0A5N5ITH2</accession>